<keyword evidence="2" id="KW-1185">Reference proteome</keyword>
<evidence type="ECO:0000313" key="2">
    <source>
        <dbReference type="Proteomes" id="UP001604277"/>
    </source>
</evidence>
<comment type="caution">
    <text evidence="1">The sequence shown here is derived from an EMBL/GenBank/DDBJ whole genome shotgun (WGS) entry which is preliminary data.</text>
</comment>
<protein>
    <submittedName>
        <fullName evidence="1">Pentatricopeptide repeat-containing protein</fullName>
    </submittedName>
</protein>
<sequence>MPIEPDSIILGTFMNACKMNRNLELARVAENKLLEIEADNGARYVQLANVYASEGKWDEMRRVMQRMRGKAVKKLTGRSWVHVKNNVHVFTSGDRSHSEADAIYFTLGCLIQELCDVGEDKRISGID</sequence>
<dbReference type="InterPro" id="IPR046848">
    <property type="entry name" value="E_motif"/>
</dbReference>
<evidence type="ECO:0000313" key="1">
    <source>
        <dbReference type="EMBL" id="KAL2477177.1"/>
    </source>
</evidence>
<dbReference type="Proteomes" id="UP001604277">
    <property type="component" value="Unassembled WGS sequence"/>
</dbReference>
<dbReference type="EMBL" id="JBFOLJ010000014">
    <property type="protein sequence ID" value="KAL2477177.1"/>
    <property type="molecule type" value="Genomic_DNA"/>
</dbReference>
<dbReference type="PANTHER" id="PTHR47926">
    <property type="entry name" value="PENTATRICOPEPTIDE REPEAT-CONTAINING PROTEIN"/>
    <property type="match status" value="1"/>
</dbReference>
<accession>A0ABD1QLU9</accession>
<dbReference type="Pfam" id="PF20431">
    <property type="entry name" value="E_motif"/>
    <property type="match status" value="1"/>
</dbReference>
<reference evidence="2" key="1">
    <citation type="submission" date="2024-07" db="EMBL/GenBank/DDBJ databases">
        <title>Two chromosome-level genome assemblies of Korean endemic species Abeliophyllum distichum and Forsythia ovata (Oleaceae).</title>
        <authorList>
            <person name="Jang H."/>
        </authorList>
    </citation>
    <scope>NUCLEOTIDE SEQUENCE [LARGE SCALE GENOMIC DNA]</scope>
</reference>
<proteinExistence type="predicted"/>
<dbReference type="PANTHER" id="PTHR47926:SF387">
    <property type="entry name" value="PENTATRICOPEPTIDE REPEAT-CONTAINING PROTEIN"/>
    <property type="match status" value="1"/>
</dbReference>
<dbReference type="InterPro" id="IPR011990">
    <property type="entry name" value="TPR-like_helical_dom_sf"/>
</dbReference>
<name>A0ABD1QLU9_9LAMI</name>
<dbReference type="AlphaFoldDB" id="A0ABD1QLU9"/>
<gene>
    <name evidence="1" type="ORF">Fot_46191</name>
</gene>
<dbReference type="Gene3D" id="1.25.40.10">
    <property type="entry name" value="Tetratricopeptide repeat domain"/>
    <property type="match status" value="1"/>
</dbReference>
<dbReference type="InterPro" id="IPR046960">
    <property type="entry name" value="PPR_At4g14850-like_plant"/>
</dbReference>
<organism evidence="1 2">
    <name type="scientific">Forsythia ovata</name>
    <dbReference type="NCBI Taxonomy" id="205694"/>
    <lineage>
        <taxon>Eukaryota</taxon>
        <taxon>Viridiplantae</taxon>
        <taxon>Streptophyta</taxon>
        <taxon>Embryophyta</taxon>
        <taxon>Tracheophyta</taxon>
        <taxon>Spermatophyta</taxon>
        <taxon>Magnoliopsida</taxon>
        <taxon>eudicotyledons</taxon>
        <taxon>Gunneridae</taxon>
        <taxon>Pentapetalae</taxon>
        <taxon>asterids</taxon>
        <taxon>lamiids</taxon>
        <taxon>Lamiales</taxon>
        <taxon>Oleaceae</taxon>
        <taxon>Forsythieae</taxon>
        <taxon>Forsythia</taxon>
    </lineage>
</organism>